<evidence type="ECO:0000313" key="3">
    <source>
        <dbReference type="EMBL" id="SHL57293.1"/>
    </source>
</evidence>
<evidence type="ECO:0000313" key="5">
    <source>
        <dbReference type="Proteomes" id="UP000198940"/>
    </source>
</evidence>
<dbReference type="STRING" id="1055723.SAMN05216293_3764"/>
<dbReference type="EMBL" id="FRAT01000012">
    <property type="protein sequence ID" value="SHL57293.1"/>
    <property type="molecule type" value="Genomic_DNA"/>
</dbReference>
<dbReference type="AlphaFoldDB" id="A0A1M7BQU8"/>
<comment type="caution">
    <text evidence="3">The sequence shown here is derived from an EMBL/GenBank/DDBJ whole genome shotgun (WGS) entry which is preliminary data.</text>
</comment>
<evidence type="ECO:0000256" key="1">
    <source>
        <dbReference type="SAM" id="MobiDB-lite"/>
    </source>
</evidence>
<name>A0A1M7BQU8_9FLAO</name>
<feature type="region of interest" description="Disordered" evidence="1">
    <location>
        <begin position="64"/>
        <end position="84"/>
    </location>
</feature>
<reference evidence="3 4" key="1">
    <citation type="submission" date="2016-11" db="EMBL/GenBank/DDBJ databases">
        <authorList>
            <person name="Varghese N."/>
            <person name="Submissions S."/>
        </authorList>
    </citation>
    <scope>NUCLEOTIDE SEQUENCE [LARGE SCALE GENOMIC DNA]</scope>
    <source>
        <strain evidence="3 4">CGMCC 1.12174</strain>
        <strain evidence="2 5">DSM 26351</strain>
    </source>
</reference>
<keyword evidence="5" id="KW-1185">Reference proteome</keyword>
<organism evidence="3 4">
    <name type="scientific">Flagellimonas taeanensis</name>
    <dbReference type="NCBI Taxonomy" id="1005926"/>
    <lineage>
        <taxon>Bacteria</taxon>
        <taxon>Pseudomonadati</taxon>
        <taxon>Bacteroidota</taxon>
        <taxon>Flavobacteriia</taxon>
        <taxon>Flavobacteriales</taxon>
        <taxon>Flavobacteriaceae</taxon>
        <taxon>Flagellimonas</taxon>
    </lineage>
</organism>
<evidence type="ECO:0000313" key="2">
    <source>
        <dbReference type="EMBL" id="SFC48490.1"/>
    </source>
</evidence>
<dbReference type="Proteomes" id="UP000184031">
    <property type="component" value="Unassembled WGS sequence"/>
</dbReference>
<protein>
    <submittedName>
        <fullName evidence="3">Uncharacterized protein</fullName>
    </submittedName>
</protein>
<dbReference type="OrthoDB" id="1438726at2"/>
<gene>
    <name evidence="2" type="ORF">SAMN04487891_11219</name>
    <name evidence="3" type="ORF">SAMN05216293_3764</name>
</gene>
<dbReference type="Proteomes" id="UP000198940">
    <property type="component" value="Unassembled WGS sequence"/>
</dbReference>
<dbReference type="RefSeq" id="WP_072882469.1">
    <property type="nucleotide sequence ID" value="NZ_FOKU01000012.1"/>
</dbReference>
<sequence length="134" mass="15316">MKKAFNSYFLPLCVLLLGGFINLYADSQYDSDPESACFIQYEQDQCPVSSIGFQHLELEKKHYAETEVGEKEEKDEEPSSYNSDLGHGSYLTAFFYVPIGEQYTSELGTNPGHLTLDSSIVDLKRHIRFQVFRI</sequence>
<accession>A0A1M7BQU8</accession>
<proteinExistence type="predicted"/>
<dbReference type="EMBL" id="FOKU01000012">
    <property type="protein sequence ID" value="SFC48490.1"/>
    <property type="molecule type" value="Genomic_DNA"/>
</dbReference>
<evidence type="ECO:0000313" key="4">
    <source>
        <dbReference type="Proteomes" id="UP000184031"/>
    </source>
</evidence>